<gene>
    <name evidence="1" type="ORF">IDM48_01410</name>
</gene>
<name>A0A7H2BML2_9MICC</name>
<dbReference type="KEGG" id="rama:IDM48_01410"/>
<accession>A0A7H2BML2</accession>
<organism evidence="1 2">
    <name type="scientific">Rothia amarae</name>
    <dbReference type="NCBI Taxonomy" id="169480"/>
    <lineage>
        <taxon>Bacteria</taxon>
        <taxon>Bacillati</taxon>
        <taxon>Actinomycetota</taxon>
        <taxon>Actinomycetes</taxon>
        <taxon>Micrococcales</taxon>
        <taxon>Micrococcaceae</taxon>
        <taxon>Rothia</taxon>
    </lineage>
</organism>
<evidence type="ECO:0000313" key="1">
    <source>
        <dbReference type="EMBL" id="QNV40908.1"/>
    </source>
</evidence>
<dbReference type="EMBL" id="CP061538">
    <property type="protein sequence ID" value="QNV40908.1"/>
    <property type="molecule type" value="Genomic_DNA"/>
</dbReference>
<dbReference type="Proteomes" id="UP000516421">
    <property type="component" value="Chromosome"/>
</dbReference>
<evidence type="ECO:0000313" key="2">
    <source>
        <dbReference type="Proteomes" id="UP000516421"/>
    </source>
</evidence>
<keyword evidence="2" id="KW-1185">Reference proteome</keyword>
<sequence>MLRGVYVVTLISRSPESPENFSELLEQLNALEPAIPFIQTYPDEVQGGFESAEPALRAMLLAAPEARFWAGIGVGAVKAPRFAAALGAISTPECSGDALDFSRLAVEQAQTGSPARGIVVLGHHRAFSEQATGLARLIFRVASERTDAENRVLSLIVPGVRGQQKAVAQALGISAQAVSKTLVRSYYHEQEAALPALAEILINLDQDS</sequence>
<dbReference type="AlphaFoldDB" id="A0A7H2BML2"/>
<protein>
    <submittedName>
        <fullName evidence="1">Recombinase RecJ</fullName>
    </submittedName>
</protein>
<proteinExistence type="predicted"/>
<reference evidence="1 2" key="1">
    <citation type="submission" date="2020-09" db="EMBL/GenBank/DDBJ databases">
        <title>Investigation of environmental microbe.</title>
        <authorList>
            <person name="Ou Y."/>
            <person name="Kang Q."/>
        </authorList>
    </citation>
    <scope>NUCLEOTIDE SEQUENCE [LARGE SCALE GENOMIC DNA]</scope>
    <source>
        <strain evidence="1 2">KJZ-9</strain>
    </source>
</reference>